<gene>
    <name evidence="2" type="ORF">IG616_07180</name>
</gene>
<evidence type="ECO:0000313" key="3">
    <source>
        <dbReference type="Proteomes" id="UP000632063"/>
    </source>
</evidence>
<evidence type="ECO:0000313" key="2">
    <source>
        <dbReference type="EMBL" id="MBD8891322.1"/>
    </source>
</evidence>
<sequence>MTAKEACMSLEAFEDRLDQFGGSLASWPAGDRKHAETLLSMSEEARALLAEVTTMETYLSRAVQLRAPAGLADRIAARAFQQKQTELHPSHPAYGLAEQISESFSSQDATSGAETAPGTGLTTDITV</sequence>
<evidence type="ECO:0008006" key="4">
    <source>
        <dbReference type="Google" id="ProtNLM"/>
    </source>
</evidence>
<evidence type="ECO:0000256" key="1">
    <source>
        <dbReference type="SAM" id="MobiDB-lite"/>
    </source>
</evidence>
<comment type="caution">
    <text evidence="2">The sequence shown here is derived from an EMBL/GenBank/DDBJ whole genome shotgun (WGS) entry which is preliminary data.</text>
</comment>
<feature type="region of interest" description="Disordered" evidence="1">
    <location>
        <begin position="82"/>
        <end position="127"/>
    </location>
</feature>
<proteinExistence type="predicted"/>
<reference evidence="3" key="1">
    <citation type="submission" date="2020-09" db="EMBL/GenBank/DDBJ databases">
        <title>The genome sequence of strain Labrenzia suaedae 4C16A.</title>
        <authorList>
            <person name="Liu Y."/>
        </authorList>
    </citation>
    <scope>NUCLEOTIDE SEQUENCE [LARGE SCALE GENOMIC DNA]</scope>
    <source>
        <strain evidence="3">4C16A</strain>
    </source>
</reference>
<feature type="compositionally biased region" description="Polar residues" evidence="1">
    <location>
        <begin position="100"/>
        <end position="113"/>
    </location>
</feature>
<dbReference type="Proteomes" id="UP000632063">
    <property type="component" value="Unassembled WGS sequence"/>
</dbReference>
<organism evidence="2 3">
    <name type="scientific">Roseibium litorale</name>
    <dbReference type="NCBI Taxonomy" id="2803841"/>
    <lineage>
        <taxon>Bacteria</taxon>
        <taxon>Pseudomonadati</taxon>
        <taxon>Pseudomonadota</taxon>
        <taxon>Alphaproteobacteria</taxon>
        <taxon>Hyphomicrobiales</taxon>
        <taxon>Stappiaceae</taxon>
        <taxon>Roseibium</taxon>
    </lineage>
</organism>
<accession>A0ABR9CKE6</accession>
<dbReference type="EMBL" id="JACYXI010000003">
    <property type="protein sequence ID" value="MBD8891322.1"/>
    <property type="molecule type" value="Genomic_DNA"/>
</dbReference>
<keyword evidence="3" id="KW-1185">Reference proteome</keyword>
<protein>
    <recommendedName>
        <fullName evidence="4">FlgN protein</fullName>
    </recommendedName>
</protein>
<name>A0ABR9CKE6_9HYPH</name>
<dbReference type="RefSeq" id="WP_192147453.1">
    <property type="nucleotide sequence ID" value="NZ_JACYXI010000003.1"/>
</dbReference>
<reference evidence="2 3" key="2">
    <citation type="journal article" date="2021" name="Int. J. Syst. Evol. Microbiol.">
        <title>Roseibium litorale sp. nov., isolated from a tidal flat sediment and proposal for the reclassification of Labrenzia polysiphoniae as Roseibium polysiphoniae comb. nov.</title>
        <authorList>
            <person name="Liu Y."/>
            <person name="Pei T."/>
            <person name="Du J."/>
            <person name="Chao M."/>
            <person name="Deng M.R."/>
            <person name="Zhu H."/>
        </authorList>
    </citation>
    <scope>NUCLEOTIDE SEQUENCE [LARGE SCALE GENOMIC DNA]</scope>
    <source>
        <strain evidence="2 3">4C16A</strain>
    </source>
</reference>